<dbReference type="InterPro" id="IPR029068">
    <property type="entry name" value="Glyas_Bleomycin-R_OHBP_Dase"/>
</dbReference>
<sequence length="145" mass="16115">MFKVIPYFNFQNALEAIDYYVEYFDAEVVSVTKADHEMFEGASEEFKMSEEEAEKFVMNAEIKILGEPIFISSTWGGKEINNEGAQVAFVFDGDDEEAVGTAGAFFGKASSAAARIHMPLGPAEWTSLFGSFEDKYGIDWMISAN</sequence>
<dbReference type="OrthoDB" id="9795306at2"/>
<dbReference type="EMBL" id="FRCF01000014">
    <property type="protein sequence ID" value="SHM57072.1"/>
    <property type="molecule type" value="Genomic_DNA"/>
</dbReference>
<dbReference type="AlphaFoldDB" id="A0A1M7JVI9"/>
<dbReference type="PANTHER" id="PTHR33990:SF5">
    <property type="entry name" value="PHNB-LIKE DOMAIN-CONTAINING PROTEIN"/>
    <property type="match status" value="1"/>
</dbReference>
<gene>
    <name evidence="1" type="ORF">SAMN02745189_02393</name>
</gene>
<keyword evidence="2" id="KW-1185">Reference proteome</keyword>
<evidence type="ECO:0000313" key="1">
    <source>
        <dbReference type="EMBL" id="SHM57072.1"/>
    </source>
</evidence>
<dbReference type="RefSeq" id="WP_072710802.1">
    <property type="nucleotide sequence ID" value="NZ_FRCF01000014.1"/>
</dbReference>
<organism evidence="1 2">
    <name type="scientific">Lacicoccus alkaliphilus DSM 16010</name>
    <dbReference type="NCBI Taxonomy" id="1123231"/>
    <lineage>
        <taxon>Bacteria</taxon>
        <taxon>Bacillati</taxon>
        <taxon>Bacillota</taxon>
        <taxon>Bacilli</taxon>
        <taxon>Bacillales</taxon>
        <taxon>Salinicoccaceae</taxon>
        <taxon>Lacicoccus</taxon>
    </lineage>
</organism>
<dbReference type="STRING" id="1123231.SAMN02745189_02393"/>
<dbReference type="Proteomes" id="UP000184206">
    <property type="component" value="Unassembled WGS sequence"/>
</dbReference>
<name>A0A1M7JVI9_9BACL</name>
<reference evidence="1 2" key="1">
    <citation type="submission" date="2016-11" db="EMBL/GenBank/DDBJ databases">
        <authorList>
            <person name="Jaros S."/>
            <person name="Januszkiewicz K."/>
            <person name="Wedrychowicz H."/>
        </authorList>
    </citation>
    <scope>NUCLEOTIDE SEQUENCE [LARGE SCALE GENOMIC DNA]</scope>
    <source>
        <strain evidence="1 2">DSM 16010</strain>
    </source>
</reference>
<dbReference type="PANTHER" id="PTHR33990">
    <property type="entry name" value="PROTEIN YJDN-RELATED"/>
    <property type="match status" value="1"/>
</dbReference>
<proteinExistence type="predicted"/>
<protein>
    <submittedName>
        <fullName evidence="1">PhnB protein</fullName>
    </submittedName>
</protein>
<evidence type="ECO:0000313" key="2">
    <source>
        <dbReference type="Proteomes" id="UP000184206"/>
    </source>
</evidence>
<dbReference type="Gene3D" id="3.10.180.10">
    <property type="entry name" value="2,3-Dihydroxybiphenyl 1,2-Dioxygenase, domain 1"/>
    <property type="match status" value="1"/>
</dbReference>
<accession>A0A1M7JVI9</accession>
<dbReference type="SUPFAM" id="SSF54593">
    <property type="entry name" value="Glyoxalase/Bleomycin resistance protein/Dihydroxybiphenyl dioxygenase"/>
    <property type="match status" value="1"/>
</dbReference>